<dbReference type="Proteomes" id="UP000321393">
    <property type="component" value="Unassembled WGS sequence"/>
</dbReference>
<evidence type="ECO:0000313" key="2">
    <source>
        <dbReference type="Proteomes" id="UP000321393"/>
    </source>
</evidence>
<dbReference type="STRING" id="1194695.A0A5A7TMU3"/>
<gene>
    <name evidence="1" type="ORF">E6C27_scaffold588G00260</name>
</gene>
<proteinExistence type="predicted"/>
<dbReference type="PANTHER" id="PTHR35317:SF24">
    <property type="entry name" value="RETROVIRUS-RELATED POL POLYPROTEIN FROM TRANSPOSON TNT 1-94"/>
    <property type="match status" value="1"/>
</dbReference>
<name>A0A5A7TMU3_CUCMM</name>
<organism evidence="1 2">
    <name type="scientific">Cucumis melo var. makuwa</name>
    <name type="common">Oriental melon</name>
    <dbReference type="NCBI Taxonomy" id="1194695"/>
    <lineage>
        <taxon>Eukaryota</taxon>
        <taxon>Viridiplantae</taxon>
        <taxon>Streptophyta</taxon>
        <taxon>Embryophyta</taxon>
        <taxon>Tracheophyta</taxon>
        <taxon>Spermatophyta</taxon>
        <taxon>Magnoliopsida</taxon>
        <taxon>eudicotyledons</taxon>
        <taxon>Gunneridae</taxon>
        <taxon>Pentapetalae</taxon>
        <taxon>rosids</taxon>
        <taxon>fabids</taxon>
        <taxon>Cucurbitales</taxon>
        <taxon>Cucurbitaceae</taxon>
        <taxon>Benincaseae</taxon>
        <taxon>Cucumis</taxon>
    </lineage>
</organism>
<dbReference type="Pfam" id="PF14223">
    <property type="entry name" value="Retrotran_gag_2"/>
    <property type="match status" value="1"/>
</dbReference>
<protein>
    <submittedName>
        <fullName evidence="1">DUF4219 domain-containing protein/UBN2 domain-containing protein</fullName>
    </submittedName>
</protein>
<evidence type="ECO:0000313" key="1">
    <source>
        <dbReference type="EMBL" id="KAA0043366.1"/>
    </source>
</evidence>
<reference evidence="1 2" key="1">
    <citation type="submission" date="2019-08" db="EMBL/GenBank/DDBJ databases">
        <title>Draft genome sequences of two oriental melons (Cucumis melo L. var makuwa).</title>
        <authorList>
            <person name="Kwon S.-Y."/>
        </authorList>
    </citation>
    <scope>NUCLEOTIDE SEQUENCE [LARGE SCALE GENOMIC DNA]</scope>
    <source>
        <strain evidence="2">cv. SW 3</strain>
        <tissue evidence="1">Leaf</tissue>
    </source>
</reference>
<comment type="caution">
    <text evidence="1">The sequence shown here is derived from an EMBL/GenBank/DDBJ whole genome shotgun (WGS) entry which is preliminary data.</text>
</comment>
<dbReference type="EMBL" id="SSTE01015302">
    <property type="protein sequence ID" value="KAA0043366.1"/>
    <property type="molecule type" value="Genomic_DNA"/>
</dbReference>
<sequence length="107" mass="12404">MQAYMEGCDYWKTIEQDYKIAPLYDNPTLNQIKTHKERITMKANARAYLYVVVYSTIFNRLMALESAKEIWKFLKNKLIGIANKARALGTDLSDSRLVQKILVSVPE</sequence>
<dbReference type="OrthoDB" id="1931687at2759"/>
<dbReference type="PANTHER" id="PTHR35317">
    <property type="entry name" value="OS04G0629600 PROTEIN"/>
    <property type="match status" value="1"/>
</dbReference>
<dbReference type="AlphaFoldDB" id="A0A5A7TMU3"/>
<accession>A0A5A7TMU3</accession>